<dbReference type="EMBL" id="CP151506">
    <property type="protein sequence ID" value="WZN62830.1"/>
    <property type="molecule type" value="Genomic_DNA"/>
</dbReference>
<keyword evidence="5" id="KW-1185">Reference proteome</keyword>
<feature type="region of interest" description="Disordered" evidence="2">
    <location>
        <begin position="60"/>
        <end position="156"/>
    </location>
</feature>
<evidence type="ECO:0000256" key="2">
    <source>
        <dbReference type="SAM" id="MobiDB-lite"/>
    </source>
</evidence>
<evidence type="ECO:0000259" key="3">
    <source>
        <dbReference type="SMART" id="SM00322"/>
    </source>
</evidence>
<protein>
    <recommendedName>
        <fullName evidence="3">K Homology domain-containing protein</fullName>
    </recommendedName>
</protein>
<reference evidence="4 5" key="1">
    <citation type="submission" date="2024-03" db="EMBL/GenBank/DDBJ databases">
        <title>Complete genome sequence of the green alga Chloropicon roscoffensis RCC1871.</title>
        <authorList>
            <person name="Lemieux C."/>
            <person name="Pombert J.-F."/>
            <person name="Otis C."/>
            <person name="Turmel M."/>
        </authorList>
    </citation>
    <scope>NUCLEOTIDE SEQUENCE [LARGE SCALE GENOMIC DNA]</scope>
    <source>
        <strain evidence="4 5">RCC1871</strain>
    </source>
</reference>
<evidence type="ECO:0000256" key="1">
    <source>
        <dbReference type="PROSITE-ProRule" id="PRU00117"/>
    </source>
</evidence>
<dbReference type="SMART" id="SM00322">
    <property type="entry name" value="KH"/>
    <property type="match status" value="1"/>
</dbReference>
<dbReference type="InterPro" id="IPR004087">
    <property type="entry name" value="KH_dom"/>
</dbReference>
<feature type="compositionally biased region" description="Basic and acidic residues" evidence="2">
    <location>
        <begin position="131"/>
        <end position="142"/>
    </location>
</feature>
<dbReference type="Gene3D" id="3.30.1370.10">
    <property type="entry name" value="K Homology domain, type 1"/>
    <property type="match status" value="1"/>
</dbReference>
<feature type="domain" description="K Homology" evidence="3">
    <location>
        <begin position="1"/>
        <end position="62"/>
    </location>
</feature>
<sequence>MDCPRVYVGLIIGPKGVNVKRIERATGVRVDINQGPDPCRVTVRGPKGKVQDAVERLRKLISDREGSQAEGSAGLGSPETSKMGDLRTSLGKKRSPSGTPAPSSAKKARAASALDRLGTAEVGGPSSANAESKRKVSELLGKKEKRAKRFGTAEAG</sequence>
<name>A0AAX4P8Y7_9CHLO</name>
<proteinExistence type="predicted"/>
<organism evidence="4 5">
    <name type="scientific">Chloropicon roscoffensis</name>
    <dbReference type="NCBI Taxonomy" id="1461544"/>
    <lineage>
        <taxon>Eukaryota</taxon>
        <taxon>Viridiplantae</taxon>
        <taxon>Chlorophyta</taxon>
        <taxon>Chloropicophyceae</taxon>
        <taxon>Chloropicales</taxon>
        <taxon>Chloropicaceae</taxon>
        <taxon>Chloropicon</taxon>
    </lineage>
</organism>
<dbReference type="AlphaFoldDB" id="A0AAX4P8Y7"/>
<evidence type="ECO:0000313" key="4">
    <source>
        <dbReference type="EMBL" id="WZN62830.1"/>
    </source>
</evidence>
<dbReference type="InterPro" id="IPR036612">
    <property type="entry name" value="KH_dom_type_1_sf"/>
</dbReference>
<dbReference type="SUPFAM" id="SSF54791">
    <property type="entry name" value="Eukaryotic type KH-domain (KH-domain type I)"/>
    <property type="match status" value="1"/>
</dbReference>
<dbReference type="PROSITE" id="PS50084">
    <property type="entry name" value="KH_TYPE_1"/>
    <property type="match status" value="1"/>
</dbReference>
<dbReference type="CDD" id="cd00105">
    <property type="entry name" value="KH-I"/>
    <property type="match status" value="1"/>
</dbReference>
<evidence type="ECO:0000313" key="5">
    <source>
        <dbReference type="Proteomes" id="UP001472866"/>
    </source>
</evidence>
<dbReference type="GO" id="GO:0003723">
    <property type="term" value="F:RNA binding"/>
    <property type="evidence" value="ECO:0007669"/>
    <property type="project" value="UniProtKB-UniRule"/>
</dbReference>
<gene>
    <name evidence="4" type="ORF">HKI87_06g43720</name>
</gene>
<accession>A0AAX4P8Y7</accession>
<feature type="compositionally biased region" description="Low complexity" evidence="2">
    <location>
        <begin position="100"/>
        <end position="113"/>
    </location>
</feature>
<dbReference type="Pfam" id="PF00013">
    <property type="entry name" value="KH_1"/>
    <property type="match status" value="1"/>
</dbReference>
<dbReference type="Proteomes" id="UP001472866">
    <property type="component" value="Chromosome 06"/>
</dbReference>
<dbReference type="InterPro" id="IPR004088">
    <property type="entry name" value="KH_dom_type_1"/>
</dbReference>
<keyword evidence="1" id="KW-0694">RNA-binding</keyword>